<evidence type="ECO:0000256" key="5">
    <source>
        <dbReference type="ARBA" id="ARBA00022989"/>
    </source>
</evidence>
<keyword evidence="3 7" id="KW-0813">Transport</keyword>
<dbReference type="Pfam" id="PF00083">
    <property type="entry name" value="Sugar_tr"/>
    <property type="match status" value="1"/>
</dbReference>
<evidence type="ECO:0000256" key="8">
    <source>
        <dbReference type="SAM" id="Phobius"/>
    </source>
</evidence>
<evidence type="ECO:0000256" key="7">
    <source>
        <dbReference type="RuleBase" id="RU003346"/>
    </source>
</evidence>
<dbReference type="EMBL" id="CAWUHB010000051">
    <property type="protein sequence ID" value="CAK7230043.1"/>
    <property type="molecule type" value="Genomic_DNA"/>
</dbReference>
<feature type="transmembrane region" description="Helical" evidence="8">
    <location>
        <begin position="521"/>
        <end position="537"/>
    </location>
</feature>
<organism evidence="10 11">
    <name type="scientific">Sporothrix curviconia</name>
    <dbReference type="NCBI Taxonomy" id="1260050"/>
    <lineage>
        <taxon>Eukaryota</taxon>
        <taxon>Fungi</taxon>
        <taxon>Dikarya</taxon>
        <taxon>Ascomycota</taxon>
        <taxon>Pezizomycotina</taxon>
        <taxon>Sordariomycetes</taxon>
        <taxon>Sordariomycetidae</taxon>
        <taxon>Ophiostomatales</taxon>
        <taxon>Ophiostomataceae</taxon>
        <taxon>Sporothrix</taxon>
    </lineage>
</organism>
<evidence type="ECO:0000256" key="3">
    <source>
        <dbReference type="ARBA" id="ARBA00022448"/>
    </source>
</evidence>
<evidence type="ECO:0000256" key="6">
    <source>
        <dbReference type="ARBA" id="ARBA00023136"/>
    </source>
</evidence>
<evidence type="ECO:0000256" key="4">
    <source>
        <dbReference type="ARBA" id="ARBA00022692"/>
    </source>
</evidence>
<gene>
    <name evidence="10" type="ORF">SCUCBS95973_007440</name>
</gene>
<reference evidence="10 11" key="1">
    <citation type="submission" date="2024-01" db="EMBL/GenBank/DDBJ databases">
        <authorList>
            <person name="Allen C."/>
            <person name="Tagirdzhanova G."/>
        </authorList>
    </citation>
    <scope>NUCLEOTIDE SEQUENCE [LARGE SCALE GENOMIC DNA]</scope>
</reference>
<keyword evidence="4 8" id="KW-0812">Transmembrane</keyword>
<keyword evidence="5 8" id="KW-1133">Transmembrane helix</keyword>
<feature type="transmembrane region" description="Helical" evidence="8">
    <location>
        <begin position="221"/>
        <end position="240"/>
    </location>
</feature>
<protein>
    <recommendedName>
        <fullName evidence="9">Major facilitator superfamily (MFS) profile domain-containing protein</fullName>
    </recommendedName>
</protein>
<evidence type="ECO:0000256" key="1">
    <source>
        <dbReference type="ARBA" id="ARBA00004141"/>
    </source>
</evidence>
<feature type="transmembrane region" description="Helical" evidence="8">
    <location>
        <begin position="351"/>
        <end position="372"/>
    </location>
</feature>
<accession>A0ABP0CDZ0</accession>
<evidence type="ECO:0000259" key="9">
    <source>
        <dbReference type="PROSITE" id="PS50850"/>
    </source>
</evidence>
<dbReference type="Proteomes" id="UP001642405">
    <property type="component" value="Unassembled WGS sequence"/>
</dbReference>
<proteinExistence type="inferred from homology"/>
<sequence length="586" mass="63460">MASKAEPRAEHNEVQASAATAAAAPAPLRPAPHGIGIDDATLLRMSAAAPNLDLANLVAGAERAARFEHALTTLQALRQFPRAVLFSMVLSLAIVMEGYDTYLLLSFYSYPAFQKRFGVGLADGSYQITSAWQSGLANGTQVGQILGLMAAGLVADRFGYRKTILAALLLMICFIFLLFFAQNIGMLFAGEVLCGLPWGAFQTLTTTYAADVSPTVLRPYLTTYVNLCWVIGQFIAIGVVRGLLGRADDWSWRIPYAVQWVWPLPIIVAVVLAPESPWWLVRRGDVDGAKRSLRKLSSTSSCSSSTLPSPPYSIDDTIALMIVTNEQEKLVSEGTSFWDCFKGTDRRRTEIACCAWMTQIGCGILLGANIVYFLEQAGFGATQAFDFGVGINAVGFVGTLLSWIVMQYVGRRTLYVTGLSTLLVLLLAVGFLGIPPFVSGSASSTSIGYASGAILVVWLFVYDMTIGPVCYAIVAEIPSTRLRIKTVVLARNAYNIASVGANFLGPAILNPTAWNLRGKGGFIWGGFCLVCLVWTYFRLPEPRGRTPAELDVLFEQKVPARQFASTTVDLFYASEMGVLEKTAGEN</sequence>
<evidence type="ECO:0000256" key="2">
    <source>
        <dbReference type="ARBA" id="ARBA00010992"/>
    </source>
</evidence>
<name>A0ABP0CDZ0_9PEZI</name>
<feature type="transmembrane region" description="Helical" evidence="8">
    <location>
        <begin position="163"/>
        <end position="181"/>
    </location>
</feature>
<evidence type="ECO:0000313" key="10">
    <source>
        <dbReference type="EMBL" id="CAK7230043.1"/>
    </source>
</evidence>
<feature type="transmembrane region" description="Helical" evidence="8">
    <location>
        <begin position="486"/>
        <end position="509"/>
    </location>
</feature>
<dbReference type="InterPro" id="IPR003663">
    <property type="entry name" value="Sugar/inositol_transpt"/>
</dbReference>
<evidence type="ECO:0000313" key="11">
    <source>
        <dbReference type="Proteomes" id="UP001642405"/>
    </source>
</evidence>
<dbReference type="NCBIfam" id="TIGR00879">
    <property type="entry name" value="SP"/>
    <property type="match status" value="1"/>
</dbReference>
<dbReference type="InterPro" id="IPR005828">
    <property type="entry name" value="MFS_sugar_transport-like"/>
</dbReference>
<comment type="subcellular location">
    <subcellularLocation>
        <location evidence="1">Membrane</location>
        <topology evidence="1">Multi-pass membrane protein</topology>
    </subcellularLocation>
</comment>
<dbReference type="InterPro" id="IPR050360">
    <property type="entry name" value="MFS_Sugar_Transporters"/>
</dbReference>
<dbReference type="SUPFAM" id="SSF103473">
    <property type="entry name" value="MFS general substrate transporter"/>
    <property type="match status" value="1"/>
</dbReference>
<dbReference type="Gene3D" id="1.20.1250.20">
    <property type="entry name" value="MFS general substrate transporter like domains"/>
    <property type="match status" value="1"/>
</dbReference>
<feature type="transmembrane region" description="Helical" evidence="8">
    <location>
        <begin position="446"/>
        <end position="474"/>
    </location>
</feature>
<comment type="similarity">
    <text evidence="2 7">Belongs to the major facilitator superfamily. Sugar transporter (TC 2.A.1.1) family.</text>
</comment>
<feature type="transmembrane region" description="Helical" evidence="8">
    <location>
        <begin position="384"/>
        <end position="406"/>
    </location>
</feature>
<dbReference type="PANTHER" id="PTHR48022">
    <property type="entry name" value="PLASTIDIC GLUCOSE TRANSPORTER 4"/>
    <property type="match status" value="1"/>
</dbReference>
<feature type="transmembrane region" description="Helical" evidence="8">
    <location>
        <begin position="260"/>
        <end position="281"/>
    </location>
</feature>
<dbReference type="InterPro" id="IPR036259">
    <property type="entry name" value="MFS_trans_sf"/>
</dbReference>
<dbReference type="InterPro" id="IPR020846">
    <property type="entry name" value="MFS_dom"/>
</dbReference>
<dbReference type="PROSITE" id="PS50850">
    <property type="entry name" value="MFS"/>
    <property type="match status" value="1"/>
</dbReference>
<keyword evidence="6 8" id="KW-0472">Membrane</keyword>
<feature type="domain" description="Major facilitator superfamily (MFS) profile" evidence="9">
    <location>
        <begin position="86"/>
        <end position="543"/>
    </location>
</feature>
<comment type="caution">
    <text evidence="10">The sequence shown here is derived from an EMBL/GenBank/DDBJ whole genome shotgun (WGS) entry which is preliminary data.</text>
</comment>
<feature type="transmembrane region" description="Helical" evidence="8">
    <location>
        <begin position="413"/>
        <end position="434"/>
    </location>
</feature>
<dbReference type="PANTHER" id="PTHR48022:SF5">
    <property type="entry name" value="ALPHA-GLUCOSIDES PERMEASE MPH2-RELATED"/>
    <property type="match status" value="1"/>
</dbReference>
<keyword evidence="11" id="KW-1185">Reference proteome</keyword>
<feature type="transmembrane region" description="Helical" evidence="8">
    <location>
        <begin position="83"/>
        <end position="110"/>
    </location>
</feature>